<organism evidence="2 3">
    <name type="scientific">Pogonophryne albipinna</name>
    <dbReference type="NCBI Taxonomy" id="1090488"/>
    <lineage>
        <taxon>Eukaryota</taxon>
        <taxon>Metazoa</taxon>
        <taxon>Chordata</taxon>
        <taxon>Craniata</taxon>
        <taxon>Vertebrata</taxon>
        <taxon>Euteleostomi</taxon>
        <taxon>Actinopterygii</taxon>
        <taxon>Neopterygii</taxon>
        <taxon>Teleostei</taxon>
        <taxon>Neoteleostei</taxon>
        <taxon>Acanthomorphata</taxon>
        <taxon>Eupercaria</taxon>
        <taxon>Perciformes</taxon>
        <taxon>Notothenioidei</taxon>
        <taxon>Pogonophryne</taxon>
    </lineage>
</organism>
<protein>
    <submittedName>
        <fullName evidence="2">Uncharacterized protein</fullName>
    </submittedName>
</protein>
<proteinExistence type="predicted"/>
<sequence>MGIIITFIGRVLAIDSLNTILKTANSILRRGCSARMKAMRRDELVVEEGEQEIRRRAAEQAEKWLVKFRGDLEEKRRERGRGEEETIEREEWENRKSDILHV</sequence>
<comment type="caution">
    <text evidence="2">The sequence shown here is derived from an EMBL/GenBank/DDBJ whole genome shotgun (WGS) entry which is preliminary data.</text>
</comment>
<dbReference type="AlphaFoldDB" id="A0AAD6BRN4"/>
<evidence type="ECO:0000313" key="3">
    <source>
        <dbReference type="Proteomes" id="UP001219934"/>
    </source>
</evidence>
<name>A0AAD6BRN4_9TELE</name>
<evidence type="ECO:0000313" key="2">
    <source>
        <dbReference type="EMBL" id="KAJ4947679.1"/>
    </source>
</evidence>
<keyword evidence="3" id="KW-1185">Reference proteome</keyword>
<dbReference type="EMBL" id="JAPTMU010000002">
    <property type="protein sequence ID" value="KAJ4947679.1"/>
    <property type="molecule type" value="Genomic_DNA"/>
</dbReference>
<feature type="region of interest" description="Disordered" evidence="1">
    <location>
        <begin position="76"/>
        <end position="102"/>
    </location>
</feature>
<gene>
    <name evidence="2" type="ORF">JOQ06_009712</name>
</gene>
<reference evidence="2" key="1">
    <citation type="submission" date="2022-11" db="EMBL/GenBank/DDBJ databases">
        <title>Chromosome-level genome of Pogonophryne albipinna.</title>
        <authorList>
            <person name="Jo E."/>
        </authorList>
    </citation>
    <scope>NUCLEOTIDE SEQUENCE</scope>
    <source>
        <strain evidence="2">SGF0006</strain>
        <tissue evidence="2">Muscle</tissue>
    </source>
</reference>
<feature type="compositionally biased region" description="Basic and acidic residues" evidence="1">
    <location>
        <begin position="92"/>
        <end position="102"/>
    </location>
</feature>
<dbReference type="Proteomes" id="UP001219934">
    <property type="component" value="Unassembled WGS sequence"/>
</dbReference>
<accession>A0AAD6BRN4</accession>
<evidence type="ECO:0000256" key="1">
    <source>
        <dbReference type="SAM" id="MobiDB-lite"/>
    </source>
</evidence>